<evidence type="ECO:0000313" key="12">
    <source>
        <dbReference type="EMBL" id="TCK17645.1"/>
    </source>
</evidence>
<keyword evidence="5" id="KW-0500">Molybdenum</keyword>
<reference evidence="12 13" key="1">
    <citation type="submission" date="2019-03" db="EMBL/GenBank/DDBJ databases">
        <title>Genomic Encyclopedia of Type Strains, Phase IV (KMG-IV): sequencing the most valuable type-strain genomes for metagenomic binning, comparative biology and taxonomic classification.</title>
        <authorList>
            <person name="Goeker M."/>
        </authorList>
    </citation>
    <scope>NUCLEOTIDE SEQUENCE [LARGE SCALE GENOMIC DNA]</scope>
    <source>
        <strain evidence="12 13">DSM 19610</strain>
    </source>
</reference>
<dbReference type="AlphaFoldDB" id="A0A4R1HBP9"/>
<keyword evidence="4" id="KW-0004">4Fe-4S</keyword>
<dbReference type="PANTHER" id="PTHR43105">
    <property type="entry name" value="RESPIRATORY NITRATE REDUCTASE"/>
    <property type="match status" value="1"/>
</dbReference>
<dbReference type="GO" id="GO:0043546">
    <property type="term" value="F:molybdopterin cofactor binding"/>
    <property type="evidence" value="ECO:0007669"/>
    <property type="project" value="InterPro"/>
</dbReference>
<comment type="similarity">
    <text evidence="3">Belongs to the prokaryotic molybdopterin-containing oxidoreductase family. NasA/NapA/NarB subfamily.</text>
</comment>
<dbReference type="CDD" id="cd02754">
    <property type="entry name" value="MopB_Nitrate-R-NapA-like"/>
    <property type="match status" value="1"/>
</dbReference>
<dbReference type="Gene3D" id="2.20.25.90">
    <property type="entry name" value="ADC-like domains"/>
    <property type="match status" value="1"/>
</dbReference>
<keyword evidence="9" id="KW-0411">Iron-sulfur</keyword>
<dbReference type="SUPFAM" id="SSF53706">
    <property type="entry name" value="Formate dehydrogenase/DMSO reductase, domains 1-3"/>
    <property type="match status" value="1"/>
</dbReference>
<evidence type="ECO:0000313" key="13">
    <source>
        <dbReference type="Proteomes" id="UP000295707"/>
    </source>
</evidence>
<keyword evidence="7" id="KW-0560">Oxidoreductase</keyword>
<comment type="cofactor">
    <cofactor evidence="1">
        <name>Mo-bis(molybdopterin guanine dinucleotide)</name>
        <dbReference type="ChEBI" id="CHEBI:60539"/>
    </cofactor>
</comment>
<keyword evidence="10" id="KW-0534">Nitrate assimilation</keyword>
<dbReference type="InterPro" id="IPR006657">
    <property type="entry name" value="MoPterin_dinucl-bd_dom"/>
</dbReference>
<dbReference type="InterPro" id="IPR006656">
    <property type="entry name" value="Mopterin_OxRdtase"/>
</dbReference>
<evidence type="ECO:0000256" key="4">
    <source>
        <dbReference type="ARBA" id="ARBA00022485"/>
    </source>
</evidence>
<evidence type="ECO:0000256" key="6">
    <source>
        <dbReference type="ARBA" id="ARBA00022723"/>
    </source>
</evidence>
<accession>A0A4R1HBP9</accession>
<keyword evidence="13" id="KW-1185">Reference proteome</keyword>
<dbReference type="Pfam" id="PF00384">
    <property type="entry name" value="Molybdopterin"/>
    <property type="match status" value="1"/>
</dbReference>
<sequence>MSNPEIRTTCPYCGVGCGVLVSVDEAMNVSVRGDPDHPANFGRLCSKGAALGETVGPDNRLLYPKVDGEVTDWGRALDHVAGEFKRVIETHGPDAVAFYVSGQLLTEDYYVANKLMKGFIGSANIDTNSRLCMSSAVAGYKRAFGTDTVPCSYEDLERAKLIVLAGSNTAWCHPVLFQRIRKAKKDNPDLMVVVIDPRATPTCDVADLHLAVRPGSDAMLFNGLLCYLQDSGELNALFVERCTDGADEALASARASAGELDVVATACGIDTDTLREFYRLFARTERVVTVFSQGINQFSFGTDKVNSLINCHLLTGRIGRPGMGPFSFTGQPNAMGGREVGGLANQLAAHMEIDNPQHRERVQRFWQSPAIPGQAGLKAVDMFQAMETGKIKAVWIMATNPAVSLPDTQRVRAALGQCELVVVSDCVEHTDTTQYADVLLPAQSWGEKEGTVTNSERRISRQRAFLPTQGDARPDWWIVSEVGRRMGYESAFDYPAAVDVWREHAALSGFENDGERDFDISELAGLSHEDYQYLPPVQWPVSHAAPQGSARMFSDGHFFTRNGRARFVPINNPQPAHAISDDYPLVLNSGRVRDHWHTLTRTGKSPRLSGHIVEPYAELHPDDATQYSVEDHGLVRLHSAWGEIVVRAQVTGTQQRGSVFVPMHWNLQFSSVPSVDCLVSPATDPVSGQPEFKYTPVAIEPFPVVWHGFILSRRRLELKNAAYWSCAKGQGMWRYEIAGEQSPEDWARCARDLLCSHETDVDWLEYFDPAVNRYRAARLVDNQLESCIFIGPDIHLPSRDWLSKLFEQGPLDDAARTSLLTGKPAIGQKDAGPIVCSCFSVGINTLVDAIQSQHLTSVEQIGEALKAGTNCGSCVPELKALLADQD</sequence>
<dbReference type="OrthoDB" id="9810782at2"/>
<dbReference type="GO" id="GO:1990204">
    <property type="term" value="C:oxidoreductase complex"/>
    <property type="evidence" value="ECO:0007669"/>
    <property type="project" value="UniProtKB-ARBA"/>
</dbReference>
<protein>
    <submittedName>
        <fullName evidence="12">Assimilatory nitrate reductase (NADH) alpha subunit apoprotein</fullName>
    </submittedName>
</protein>
<evidence type="ECO:0000256" key="9">
    <source>
        <dbReference type="ARBA" id="ARBA00023014"/>
    </source>
</evidence>
<organism evidence="12 13">
    <name type="scientific">Thiogranum longum</name>
    <dbReference type="NCBI Taxonomy" id="1537524"/>
    <lineage>
        <taxon>Bacteria</taxon>
        <taxon>Pseudomonadati</taxon>
        <taxon>Pseudomonadota</taxon>
        <taxon>Gammaproteobacteria</taxon>
        <taxon>Chromatiales</taxon>
        <taxon>Ectothiorhodospiraceae</taxon>
        <taxon>Thiogranum</taxon>
    </lineage>
</organism>
<dbReference type="InterPro" id="IPR041957">
    <property type="entry name" value="CT_Nitrate-R-NapA-like"/>
</dbReference>
<evidence type="ECO:0000256" key="2">
    <source>
        <dbReference type="ARBA" id="ARBA00001966"/>
    </source>
</evidence>
<feature type="domain" description="4Fe-4S Mo/W bis-MGD-type" evidence="11">
    <location>
        <begin position="3"/>
        <end position="59"/>
    </location>
</feature>
<evidence type="ECO:0000256" key="10">
    <source>
        <dbReference type="ARBA" id="ARBA00023063"/>
    </source>
</evidence>
<dbReference type="GO" id="GO:0051539">
    <property type="term" value="F:4 iron, 4 sulfur cluster binding"/>
    <property type="evidence" value="ECO:0007669"/>
    <property type="project" value="UniProtKB-KW"/>
</dbReference>
<dbReference type="PANTHER" id="PTHR43105:SF9">
    <property type="entry name" value="NADPH-FE(3+) OXIDOREDUCTASE SUBUNIT ALPHA"/>
    <property type="match status" value="1"/>
</dbReference>
<evidence type="ECO:0000256" key="7">
    <source>
        <dbReference type="ARBA" id="ARBA00023002"/>
    </source>
</evidence>
<dbReference type="InterPro" id="IPR050123">
    <property type="entry name" value="Prok_molybdopt-oxidoreductase"/>
</dbReference>
<dbReference type="InterPro" id="IPR027467">
    <property type="entry name" value="MopterinOxRdtase_cofactor_BS"/>
</dbReference>
<dbReference type="SUPFAM" id="SSF50692">
    <property type="entry name" value="ADC-like"/>
    <property type="match status" value="1"/>
</dbReference>
<dbReference type="Pfam" id="PF01568">
    <property type="entry name" value="Molydop_binding"/>
    <property type="match status" value="1"/>
</dbReference>
<proteinExistence type="inferred from homology"/>
<dbReference type="InterPro" id="IPR007419">
    <property type="entry name" value="BFD-like_2Fe2S-bd_dom"/>
</dbReference>
<dbReference type="Pfam" id="PF04879">
    <property type="entry name" value="Molybdop_Fe4S4"/>
    <property type="match status" value="1"/>
</dbReference>
<keyword evidence="8" id="KW-0408">Iron</keyword>
<dbReference type="Gene3D" id="3.40.50.740">
    <property type="match status" value="1"/>
</dbReference>
<dbReference type="InterPro" id="IPR009010">
    <property type="entry name" value="Asp_de-COase-like_dom_sf"/>
</dbReference>
<dbReference type="InterPro" id="IPR006963">
    <property type="entry name" value="Mopterin_OxRdtase_4Fe-4S_dom"/>
</dbReference>
<dbReference type="PROSITE" id="PS00551">
    <property type="entry name" value="MOLYBDOPTERIN_PROK_1"/>
    <property type="match status" value="1"/>
</dbReference>
<dbReference type="GO" id="GO:0045333">
    <property type="term" value="P:cellular respiration"/>
    <property type="evidence" value="ECO:0007669"/>
    <property type="project" value="UniProtKB-ARBA"/>
</dbReference>
<dbReference type="GO" id="GO:0046872">
    <property type="term" value="F:metal ion binding"/>
    <property type="evidence" value="ECO:0007669"/>
    <property type="project" value="UniProtKB-KW"/>
</dbReference>
<dbReference type="GO" id="GO:0016020">
    <property type="term" value="C:membrane"/>
    <property type="evidence" value="ECO:0007669"/>
    <property type="project" value="TreeGrafter"/>
</dbReference>
<dbReference type="Gene3D" id="3.40.228.10">
    <property type="entry name" value="Dimethylsulfoxide Reductase, domain 2"/>
    <property type="match status" value="1"/>
</dbReference>
<comment type="cofactor">
    <cofactor evidence="2">
        <name>[4Fe-4S] cluster</name>
        <dbReference type="ChEBI" id="CHEBI:49883"/>
    </cofactor>
</comment>
<dbReference type="GO" id="GO:0016491">
    <property type="term" value="F:oxidoreductase activity"/>
    <property type="evidence" value="ECO:0007669"/>
    <property type="project" value="UniProtKB-KW"/>
</dbReference>
<dbReference type="CDD" id="cd02791">
    <property type="entry name" value="MopB_CT_Nitrate-R-NapA-like"/>
    <property type="match status" value="1"/>
</dbReference>
<evidence type="ECO:0000259" key="11">
    <source>
        <dbReference type="PROSITE" id="PS51669"/>
    </source>
</evidence>
<dbReference type="InterPro" id="IPR041854">
    <property type="entry name" value="BFD-like_2Fe2S-bd_dom_sf"/>
</dbReference>
<dbReference type="Proteomes" id="UP000295707">
    <property type="component" value="Unassembled WGS sequence"/>
</dbReference>
<dbReference type="Gene3D" id="1.10.10.1100">
    <property type="entry name" value="BFD-like [2Fe-2S]-binding domain"/>
    <property type="match status" value="1"/>
</dbReference>
<dbReference type="Gene3D" id="2.40.40.20">
    <property type="match status" value="1"/>
</dbReference>
<evidence type="ECO:0000256" key="3">
    <source>
        <dbReference type="ARBA" id="ARBA00008747"/>
    </source>
</evidence>
<evidence type="ECO:0000256" key="5">
    <source>
        <dbReference type="ARBA" id="ARBA00022505"/>
    </source>
</evidence>
<dbReference type="PROSITE" id="PS51669">
    <property type="entry name" value="4FE4S_MOW_BIS_MGD"/>
    <property type="match status" value="1"/>
</dbReference>
<keyword evidence="6" id="KW-0479">Metal-binding</keyword>
<evidence type="ECO:0000256" key="1">
    <source>
        <dbReference type="ARBA" id="ARBA00001942"/>
    </source>
</evidence>
<dbReference type="RefSeq" id="WP_132971507.1">
    <property type="nucleotide sequence ID" value="NZ_SMFX01000001.1"/>
</dbReference>
<evidence type="ECO:0000256" key="8">
    <source>
        <dbReference type="ARBA" id="ARBA00023004"/>
    </source>
</evidence>
<dbReference type="Pfam" id="PF04324">
    <property type="entry name" value="Fer2_BFD"/>
    <property type="match status" value="1"/>
</dbReference>
<comment type="caution">
    <text evidence="12">The sequence shown here is derived from an EMBL/GenBank/DDBJ whole genome shotgun (WGS) entry which is preliminary data.</text>
</comment>
<name>A0A4R1HBP9_9GAMM</name>
<gene>
    <name evidence="12" type="ORF">DFR30_0880</name>
</gene>
<dbReference type="SMART" id="SM00926">
    <property type="entry name" value="Molybdop_Fe4S4"/>
    <property type="match status" value="1"/>
</dbReference>
<dbReference type="EMBL" id="SMFX01000001">
    <property type="protein sequence ID" value="TCK17645.1"/>
    <property type="molecule type" value="Genomic_DNA"/>
</dbReference>
<dbReference type="GO" id="GO:0042128">
    <property type="term" value="P:nitrate assimilation"/>
    <property type="evidence" value="ECO:0007669"/>
    <property type="project" value="UniProtKB-KW"/>
</dbReference>